<accession>A0A2W4JKX3</accession>
<proteinExistence type="predicted"/>
<name>A0A2W4JKX3_9PSEU</name>
<comment type="caution">
    <text evidence="1">The sequence shown here is derived from an EMBL/GenBank/DDBJ whole genome shotgun (WGS) entry which is preliminary data.</text>
</comment>
<reference evidence="1" key="1">
    <citation type="submission" date="2018-05" db="EMBL/GenBank/DDBJ databases">
        <authorList>
            <person name="Lanie J.A."/>
            <person name="Ng W.-L."/>
            <person name="Kazmierczak K.M."/>
            <person name="Andrzejewski T.M."/>
            <person name="Davidsen T.M."/>
            <person name="Wayne K.J."/>
            <person name="Tettelin H."/>
            <person name="Glass J.I."/>
            <person name="Rusch D."/>
            <person name="Podicherti R."/>
            <person name="Tsui H.-C.T."/>
            <person name="Winkler M.E."/>
        </authorList>
    </citation>
    <scope>NUCLEOTIDE SEQUENCE</scope>
    <source>
        <strain evidence="1">ZC4RG45</strain>
    </source>
</reference>
<dbReference type="EMBL" id="QGUI01000210">
    <property type="protein sequence ID" value="PZM98848.1"/>
    <property type="molecule type" value="Genomic_DNA"/>
</dbReference>
<gene>
    <name evidence="1" type="ORF">DIU77_07060</name>
</gene>
<dbReference type="AlphaFoldDB" id="A0A2W4JKX3"/>
<organism evidence="1">
    <name type="scientific">Thermocrispum agreste</name>
    <dbReference type="NCBI Taxonomy" id="37925"/>
    <lineage>
        <taxon>Bacteria</taxon>
        <taxon>Bacillati</taxon>
        <taxon>Actinomycetota</taxon>
        <taxon>Actinomycetes</taxon>
        <taxon>Pseudonocardiales</taxon>
        <taxon>Pseudonocardiaceae</taxon>
        <taxon>Thermocrispum</taxon>
    </lineage>
</organism>
<sequence>MTAISGDFTETNGDGGSVSGNVLSVDVVPVAQVFGDAVTVAGFADGWAENSTYPFAGGDIASSGEAGALSGNVFDLPAAAIAQVLGNAVAVGGHAFGTAENEVVGAAGGAVDTDAIDAQLPVGVLAQVYNFSVDVLGEAVGTVTGNTVDVTVGEDELHSLVLDGAELLATELPSVNGLPVKTVAYQRSGAPDVTQELPKIADLPELPELPDAGELPVDVQLPQVDLPAPADLPTVERNAGIKQTGLRGLWAKLTGALSGKQMHIQG</sequence>
<evidence type="ECO:0000313" key="1">
    <source>
        <dbReference type="EMBL" id="PZM98848.1"/>
    </source>
</evidence>
<protein>
    <submittedName>
        <fullName evidence="1">Uncharacterized protein</fullName>
    </submittedName>
</protein>